<dbReference type="Pfam" id="PF03699">
    <property type="entry name" value="UPF0182"/>
    <property type="match status" value="1"/>
</dbReference>
<dbReference type="InterPro" id="IPR005372">
    <property type="entry name" value="UPF0182"/>
</dbReference>
<dbReference type="HAMAP" id="MF_01600">
    <property type="entry name" value="UPF0182"/>
    <property type="match status" value="1"/>
</dbReference>
<dbReference type="AlphaFoldDB" id="A0AAJ0U5K5"/>
<keyword evidence="3 5" id="KW-1133">Transmembrane helix</keyword>
<comment type="caution">
    <text evidence="7">The sequence shown here is derived from an EMBL/GenBank/DDBJ whole genome shotgun (WGS) entry which is preliminary data.</text>
</comment>
<name>A0AAJ0U5K5_9GAMM</name>
<accession>A0AAJ0U5K5</accession>
<feature type="transmembrane region" description="Helical" evidence="5">
    <location>
        <begin position="237"/>
        <end position="259"/>
    </location>
</feature>
<dbReference type="Proteomes" id="UP001296776">
    <property type="component" value="Unassembled WGS sequence"/>
</dbReference>
<protein>
    <recommendedName>
        <fullName evidence="5">UPF0182 protein CKO40_13895</fullName>
    </recommendedName>
</protein>
<keyword evidence="2 5" id="KW-0812">Transmembrane</keyword>
<reference evidence="7" key="2">
    <citation type="journal article" date="2020" name="Microorganisms">
        <title>Osmotic Adaptation and Compatible Solute Biosynthesis of Phototrophic Bacteria as Revealed from Genome Analyses.</title>
        <authorList>
            <person name="Imhoff J.F."/>
            <person name="Rahn T."/>
            <person name="Kunzel S."/>
            <person name="Keller A."/>
            <person name="Neulinger S.C."/>
        </authorList>
    </citation>
    <scope>NUCLEOTIDE SEQUENCE</scope>
    <source>
        <strain evidence="7">DSM 11080</strain>
    </source>
</reference>
<evidence type="ECO:0000313" key="8">
    <source>
        <dbReference type="Proteomes" id="UP001296776"/>
    </source>
</evidence>
<sequence length="955" mass="108701">MASKHPWRRVKLISLVAIPLLVLIALPISALVYADVVVDIWWYQSLDLGFYFWQRLLYSYVVFAVFTALFFLFFYSNFRIAARYMRAKRLGPAKLLLRLRLRRKRKRATPKNALVLTTQSERQRDRLSPLNWLILGLHKLAILVSLLLAIVLAYPLYSQWEETLLFLFAPEAGVVDPVYGQDISFYLFALPLFRDILLEVFFALAVLLVILGLIYYLQHQELKKRGLNIAAGARRHLSMIVALMFAVGITELLFQRYMLLYGDRHTPLFFGPGYTEMTIVLPLIWASMLMLLALGVSSIVYLNSKRGLSAVVVFAVLLTGTLGLRYWEALPETIQDYLVEPDELARQQPYIEHNIAATLDSFALDEVEMRPYRVAIEAEAAEDADPNDIDPAALRNVPVWDREMLIDVYRELQEIRSYYSFLSVNTDRYTIDGRYQQVFLAARELDFEQLPQDSQNWVNRWFRYTHGYGAVMSPAAQVGEEAMEWYLKDLPPRSDHGLTIEEPGIYYGMQDLHDVIAPNALGEISYPGATGVVQDDYRADTAIPIDGWFRRAVFALHYRDYRLFFTTAIEADSQILIRRNVPSTIRQITPFLELDDDPYLVVTPEHLYWILDAYTLSDRYPYAEPVNRNVGAHPDHGMASPIAKEFNYIRNSVKIVVDAYTGEMTYYLADPSDPIARAYQRMYPGLLKEMDQFPEALRAHIRYPQDLFTTQMQVYAKYHQTDPAVFYAQEDRWMFPRIVREDSVETLWPYYVTLNLIDRSRFEHLLLAPLNPKGRDNMRAFAVVSSDAENYGRIIVYSLPTGMLVLGLSQIDALIEQDSTIAEQFTLWGRGGAEIERGKLILILLDEVITYVQPVYLQAAQGVTIPQLKRVIVSQRGKVAMAPSLEEAVAALRERQRRDRARAGAAPGVQERAPQPDSGTEADAAASGEAATTAAEALSGGSRPNAPSGSGPRPG</sequence>
<feature type="transmembrane region" description="Helical" evidence="5">
    <location>
        <begin position="58"/>
        <end position="78"/>
    </location>
</feature>
<comment type="caution">
    <text evidence="5">Lacks conserved residue(s) required for the propagation of feature annotation.</text>
</comment>
<reference evidence="7" key="1">
    <citation type="submission" date="2017-08" db="EMBL/GenBank/DDBJ databases">
        <authorList>
            <person name="Imhoff J.F."/>
            <person name="Rahn T."/>
            <person name="Kuenzel S."/>
            <person name="Neulinger S.C."/>
        </authorList>
    </citation>
    <scope>NUCLEOTIDE SEQUENCE</scope>
    <source>
        <strain evidence="7">DSM 11080</strain>
    </source>
</reference>
<comment type="subcellular location">
    <subcellularLocation>
        <location evidence="5">Cell membrane</location>
        <topology evidence="5">Multi-pass membrane protein</topology>
    </subcellularLocation>
</comment>
<evidence type="ECO:0000256" key="2">
    <source>
        <dbReference type="ARBA" id="ARBA00022692"/>
    </source>
</evidence>
<feature type="compositionally biased region" description="Low complexity" evidence="6">
    <location>
        <begin position="918"/>
        <end position="942"/>
    </location>
</feature>
<dbReference type="GO" id="GO:0005886">
    <property type="term" value="C:plasma membrane"/>
    <property type="evidence" value="ECO:0007669"/>
    <property type="project" value="UniProtKB-SubCell"/>
</dbReference>
<keyword evidence="1 5" id="KW-1003">Cell membrane</keyword>
<evidence type="ECO:0000313" key="7">
    <source>
        <dbReference type="EMBL" id="MBK1705617.1"/>
    </source>
</evidence>
<comment type="similarity">
    <text evidence="5">Belongs to the UPF0182 family.</text>
</comment>
<evidence type="ECO:0000256" key="4">
    <source>
        <dbReference type="ARBA" id="ARBA00023136"/>
    </source>
</evidence>
<feature type="transmembrane region" description="Helical" evidence="5">
    <location>
        <begin position="279"/>
        <end position="301"/>
    </location>
</feature>
<feature type="transmembrane region" description="Helical" evidence="5">
    <location>
        <begin position="308"/>
        <end position="327"/>
    </location>
</feature>
<keyword evidence="4 5" id="KW-0472">Membrane</keyword>
<dbReference type="RefSeq" id="WP_200346836.1">
    <property type="nucleotide sequence ID" value="NZ_NRSJ01000025.1"/>
</dbReference>
<evidence type="ECO:0000256" key="3">
    <source>
        <dbReference type="ARBA" id="ARBA00022989"/>
    </source>
</evidence>
<dbReference type="GO" id="GO:0005576">
    <property type="term" value="C:extracellular region"/>
    <property type="evidence" value="ECO:0007669"/>
    <property type="project" value="TreeGrafter"/>
</dbReference>
<organism evidence="7 8">
    <name type="scientific">Halochromatium glycolicum</name>
    <dbReference type="NCBI Taxonomy" id="85075"/>
    <lineage>
        <taxon>Bacteria</taxon>
        <taxon>Pseudomonadati</taxon>
        <taxon>Pseudomonadota</taxon>
        <taxon>Gammaproteobacteria</taxon>
        <taxon>Chromatiales</taxon>
        <taxon>Chromatiaceae</taxon>
        <taxon>Halochromatium</taxon>
    </lineage>
</organism>
<keyword evidence="8" id="KW-1185">Reference proteome</keyword>
<proteinExistence type="inferred from homology"/>
<evidence type="ECO:0000256" key="1">
    <source>
        <dbReference type="ARBA" id="ARBA00022475"/>
    </source>
</evidence>
<gene>
    <name evidence="7" type="ORF">CKO40_13895</name>
</gene>
<feature type="transmembrane region" description="Helical" evidence="5">
    <location>
        <begin position="132"/>
        <end position="157"/>
    </location>
</feature>
<evidence type="ECO:0000256" key="6">
    <source>
        <dbReference type="SAM" id="MobiDB-lite"/>
    </source>
</evidence>
<dbReference type="PANTHER" id="PTHR39344:SF1">
    <property type="entry name" value="UPF0182 PROTEIN SLL1060"/>
    <property type="match status" value="1"/>
</dbReference>
<feature type="transmembrane region" description="Helical" evidence="5">
    <location>
        <begin position="196"/>
        <end position="217"/>
    </location>
</feature>
<dbReference type="EMBL" id="NRSJ01000025">
    <property type="protein sequence ID" value="MBK1705617.1"/>
    <property type="molecule type" value="Genomic_DNA"/>
</dbReference>
<dbReference type="PANTHER" id="PTHR39344">
    <property type="entry name" value="UPF0182 PROTEIN SLL1060"/>
    <property type="match status" value="1"/>
</dbReference>
<feature type="region of interest" description="Disordered" evidence="6">
    <location>
        <begin position="896"/>
        <end position="955"/>
    </location>
</feature>
<evidence type="ECO:0000256" key="5">
    <source>
        <dbReference type="HAMAP-Rule" id="MF_01600"/>
    </source>
</evidence>